<dbReference type="PATRIC" id="fig|1632867.3.peg.2830"/>
<evidence type="ECO:0000259" key="1">
    <source>
        <dbReference type="Pfam" id="PF12770"/>
    </source>
</evidence>
<organism evidence="2 3">
    <name type="scientific">Methylocucumis oryzae</name>
    <dbReference type="NCBI Taxonomy" id="1632867"/>
    <lineage>
        <taxon>Bacteria</taxon>
        <taxon>Pseudomonadati</taxon>
        <taxon>Pseudomonadota</taxon>
        <taxon>Gammaproteobacteria</taxon>
        <taxon>Methylococcales</taxon>
        <taxon>Methylococcaceae</taxon>
        <taxon>Methylocucumis</taxon>
    </lineage>
</organism>
<dbReference type="RefSeq" id="WP_045780358.1">
    <property type="nucleotide sequence ID" value="NZ_LAJX01000235.1"/>
</dbReference>
<dbReference type="OrthoDB" id="9146156at2"/>
<dbReference type="InterPro" id="IPR024983">
    <property type="entry name" value="CHAT_dom"/>
</dbReference>
<dbReference type="EMBL" id="LAJX01000235">
    <property type="protein sequence ID" value="KJV05398.1"/>
    <property type="molecule type" value="Genomic_DNA"/>
</dbReference>
<dbReference type="AlphaFoldDB" id="A0A0F3IFS2"/>
<dbReference type="Pfam" id="PF12770">
    <property type="entry name" value="CHAT"/>
    <property type="match status" value="1"/>
</dbReference>
<keyword evidence="3" id="KW-1185">Reference proteome</keyword>
<proteinExistence type="predicted"/>
<accession>A0A0F3IFS2</accession>
<evidence type="ECO:0000313" key="2">
    <source>
        <dbReference type="EMBL" id="KJV05398.1"/>
    </source>
</evidence>
<protein>
    <recommendedName>
        <fullName evidence="1">CHAT domain-containing protein</fullName>
    </recommendedName>
</protein>
<name>A0A0F3IFS2_9GAMM</name>
<sequence>MLLAKVNSIACKPGQTLPATPIGVFSVYLDTTPDDDLEPAAAETAREVATLLLGLPWELLHDGDSFLFQGAKPTRVRRRLPSIKVLDVPVVAPPIRILLITARPEDASCGYINHRASALPLVEAMEQLGGLVKLRLLNPPTLPALSAELDRARDLRQPYHVVHFDGHGVFDRQCGLGGLCFEHPQDVGKLDNRRHQTIYTNQLGPLLNQHRIPLVFLEACQTAQAEQASESVASELLKVGVASVVAMSHSVLVETARRFVQAFYQALANSKRVGDAMLAGQRSLKDDSFRGSIFGGGELHLHDWFVPVLFQEKADPQLFRAIPSPQTQADVKPR</sequence>
<comment type="caution">
    <text evidence="2">The sequence shown here is derived from an EMBL/GenBank/DDBJ whole genome shotgun (WGS) entry which is preliminary data.</text>
</comment>
<reference evidence="3" key="1">
    <citation type="submission" date="2015-03" db="EMBL/GenBank/DDBJ databases">
        <title>Draft genome sequence of a novel methanotroph (Sn10-6) isolated from flooded ricefield rhizosphere in India.</title>
        <authorList>
            <person name="Pandit P.S."/>
            <person name="Pore S.D."/>
            <person name="Arora P."/>
            <person name="Kapse N.G."/>
            <person name="Dhakephalkar P.K."/>
            <person name="Rahalkar M.C."/>
        </authorList>
    </citation>
    <scope>NUCLEOTIDE SEQUENCE [LARGE SCALE GENOMIC DNA]</scope>
    <source>
        <strain evidence="3">Sn10-6</strain>
    </source>
</reference>
<feature type="domain" description="CHAT" evidence="1">
    <location>
        <begin position="51"/>
        <end position="287"/>
    </location>
</feature>
<gene>
    <name evidence="2" type="ORF">VZ94_18520</name>
</gene>
<dbReference type="Proteomes" id="UP000033684">
    <property type="component" value="Unassembled WGS sequence"/>
</dbReference>
<evidence type="ECO:0000313" key="3">
    <source>
        <dbReference type="Proteomes" id="UP000033684"/>
    </source>
</evidence>
<dbReference type="Gene3D" id="3.40.50.1460">
    <property type="match status" value="1"/>
</dbReference>
<reference evidence="2 3" key="2">
    <citation type="journal article" date="2016" name="Microb. Ecol.">
        <title>Genome Characteristics of a Novel Type I Methanotroph (Sn10-6) Isolated from a Flooded Indian Rice Field.</title>
        <authorList>
            <person name="Rahalkar M.C."/>
            <person name="Pandit P.S."/>
            <person name="Dhakephalkar P.K."/>
            <person name="Pore S."/>
            <person name="Arora P."/>
            <person name="Kapse N."/>
        </authorList>
    </citation>
    <scope>NUCLEOTIDE SEQUENCE [LARGE SCALE GENOMIC DNA]</scope>
    <source>
        <strain evidence="2 3">Sn10-6</strain>
    </source>
</reference>